<evidence type="ECO:0000313" key="2">
    <source>
        <dbReference type="Proteomes" id="UP000276133"/>
    </source>
</evidence>
<evidence type="ECO:0000313" key="1">
    <source>
        <dbReference type="EMBL" id="RMZ97431.1"/>
    </source>
</evidence>
<reference evidence="1 2" key="1">
    <citation type="journal article" date="2018" name="Sci. Rep.">
        <title>Genomic signatures of local adaptation to the degree of environmental predictability in rotifers.</title>
        <authorList>
            <person name="Franch-Gras L."/>
            <person name="Hahn C."/>
            <person name="Garcia-Roger E.M."/>
            <person name="Carmona M.J."/>
            <person name="Serra M."/>
            <person name="Gomez A."/>
        </authorList>
    </citation>
    <scope>NUCLEOTIDE SEQUENCE [LARGE SCALE GENOMIC DNA]</scope>
    <source>
        <strain evidence="1">HYR1</strain>
    </source>
</reference>
<sequence>MEHPLNAINSNNKFQIKKNVNDRIKELNGIIDLIENISSNQLNSLDESNPFFHIILRNVVDKIFDNINDLK</sequence>
<organism evidence="1 2">
    <name type="scientific">Brachionus plicatilis</name>
    <name type="common">Marine rotifer</name>
    <name type="synonym">Brachionus muelleri</name>
    <dbReference type="NCBI Taxonomy" id="10195"/>
    <lineage>
        <taxon>Eukaryota</taxon>
        <taxon>Metazoa</taxon>
        <taxon>Spiralia</taxon>
        <taxon>Gnathifera</taxon>
        <taxon>Rotifera</taxon>
        <taxon>Eurotatoria</taxon>
        <taxon>Monogononta</taxon>
        <taxon>Pseudotrocha</taxon>
        <taxon>Ploima</taxon>
        <taxon>Brachionidae</taxon>
        <taxon>Brachionus</taxon>
    </lineage>
</organism>
<proteinExistence type="predicted"/>
<accession>A0A3M7PEA5</accession>
<protein>
    <submittedName>
        <fullName evidence="1">Uncharacterized protein</fullName>
    </submittedName>
</protein>
<name>A0A3M7PEA5_BRAPC</name>
<keyword evidence="2" id="KW-1185">Reference proteome</keyword>
<dbReference type="EMBL" id="REGN01011433">
    <property type="protein sequence ID" value="RMZ97431.1"/>
    <property type="molecule type" value="Genomic_DNA"/>
</dbReference>
<dbReference type="AlphaFoldDB" id="A0A3M7PEA5"/>
<gene>
    <name evidence="1" type="ORF">BpHYR1_023249</name>
</gene>
<dbReference type="Proteomes" id="UP000276133">
    <property type="component" value="Unassembled WGS sequence"/>
</dbReference>
<feature type="non-terminal residue" evidence="1">
    <location>
        <position position="71"/>
    </location>
</feature>
<comment type="caution">
    <text evidence="1">The sequence shown here is derived from an EMBL/GenBank/DDBJ whole genome shotgun (WGS) entry which is preliminary data.</text>
</comment>